<evidence type="ECO:0000313" key="1">
    <source>
        <dbReference type="EMBL" id="QTL98299.1"/>
    </source>
</evidence>
<dbReference type="RefSeq" id="WP_164522251.1">
    <property type="nucleotide sequence ID" value="NZ_CP046640.1"/>
</dbReference>
<evidence type="ECO:0000313" key="2">
    <source>
        <dbReference type="Proteomes" id="UP000665020"/>
    </source>
</evidence>
<reference evidence="1" key="1">
    <citation type="submission" date="2019-12" db="EMBL/GenBank/DDBJ databases">
        <authorList>
            <person name="zhang j."/>
            <person name="sun C.M."/>
        </authorList>
    </citation>
    <scope>NUCLEOTIDE SEQUENCE</scope>
    <source>
        <strain evidence="1">NS-1</strain>
    </source>
</reference>
<proteinExistence type="predicted"/>
<sequence length="56" mass="6364">MIYFIIFFLAAILVAYNLGVRNGRKQGKELGIREAELVILENSMEEGKCIICDRSN</sequence>
<keyword evidence="2" id="KW-1185">Reference proteome</keyword>
<dbReference type="EMBL" id="CP046640">
    <property type="protein sequence ID" value="QTL98299.1"/>
    <property type="molecule type" value="Genomic_DNA"/>
</dbReference>
<accession>A0A8A7KFM3</accession>
<dbReference type="Proteomes" id="UP000665020">
    <property type="component" value="Chromosome"/>
</dbReference>
<dbReference type="AlphaFoldDB" id="A0A8A7KFM3"/>
<dbReference type="KEGG" id="ifn:GM661_10070"/>
<gene>
    <name evidence="1" type="ORF">GM661_10070</name>
</gene>
<name>A0A8A7KFM3_9FIRM</name>
<protein>
    <submittedName>
        <fullName evidence="1">Uncharacterized protein</fullName>
    </submittedName>
</protein>
<organism evidence="1 2">
    <name type="scientific">Iocasia fonsfrigidae</name>
    <dbReference type="NCBI Taxonomy" id="2682810"/>
    <lineage>
        <taxon>Bacteria</taxon>
        <taxon>Bacillati</taxon>
        <taxon>Bacillota</taxon>
        <taxon>Clostridia</taxon>
        <taxon>Halanaerobiales</taxon>
        <taxon>Halanaerobiaceae</taxon>
        <taxon>Iocasia</taxon>
    </lineage>
</organism>